<dbReference type="Proteomes" id="UP000295662">
    <property type="component" value="Unassembled WGS sequence"/>
</dbReference>
<reference evidence="2 3" key="1">
    <citation type="submission" date="2019-03" db="EMBL/GenBank/DDBJ databases">
        <title>Genomic Encyclopedia of Archaeal and Bacterial Type Strains, Phase II (KMG-II): from individual species to whole genera.</title>
        <authorList>
            <person name="Goeker M."/>
        </authorList>
    </citation>
    <scope>NUCLEOTIDE SEQUENCE [LARGE SCALE GENOMIC DNA]</scope>
    <source>
        <strain evidence="2 3">ATCC 25309</strain>
    </source>
</reference>
<dbReference type="AlphaFoldDB" id="A0A4R7RJU0"/>
<feature type="region of interest" description="Disordered" evidence="1">
    <location>
        <begin position="23"/>
        <end position="67"/>
    </location>
</feature>
<protein>
    <submittedName>
        <fullName evidence="2">Uncharacterized protein</fullName>
    </submittedName>
</protein>
<proteinExistence type="predicted"/>
<sequence length="67" mass="7439">MERTRLACRLVRPAQDRSQALIRYKTPPKKPAPRKASQAVPQYSNIESVASPSGHLSTAMAESMDQE</sequence>
<feature type="compositionally biased region" description="Polar residues" evidence="1">
    <location>
        <begin position="39"/>
        <end position="56"/>
    </location>
</feature>
<gene>
    <name evidence="2" type="ORF">EI77_04609</name>
</gene>
<comment type="caution">
    <text evidence="2">The sequence shown here is derived from an EMBL/GenBank/DDBJ whole genome shotgun (WGS) entry which is preliminary data.</text>
</comment>
<dbReference type="EMBL" id="SOCA01000018">
    <property type="protein sequence ID" value="TDU62566.1"/>
    <property type="molecule type" value="Genomic_DNA"/>
</dbReference>
<accession>A0A4R7RJU0</accession>
<organism evidence="2 3">
    <name type="scientific">Prosthecobacter fusiformis</name>
    <dbReference type="NCBI Taxonomy" id="48464"/>
    <lineage>
        <taxon>Bacteria</taxon>
        <taxon>Pseudomonadati</taxon>
        <taxon>Verrucomicrobiota</taxon>
        <taxon>Verrucomicrobiia</taxon>
        <taxon>Verrucomicrobiales</taxon>
        <taxon>Verrucomicrobiaceae</taxon>
        <taxon>Prosthecobacter</taxon>
    </lineage>
</organism>
<evidence type="ECO:0000313" key="2">
    <source>
        <dbReference type="EMBL" id="TDU62566.1"/>
    </source>
</evidence>
<keyword evidence="3" id="KW-1185">Reference proteome</keyword>
<evidence type="ECO:0000313" key="3">
    <source>
        <dbReference type="Proteomes" id="UP000295662"/>
    </source>
</evidence>
<name>A0A4R7RJU0_9BACT</name>
<evidence type="ECO:0000256" key="1">
    <source>
        <dbReference type="SAM" id="MobiDB-lite"/>
    </source>
</evidence>